<name>A0A821NNG4_9BILA</name>
<evidence type="ECO:0000256" key="1">
    <source>
        <dbReference type="SAM" id="MobiDB-lite"/>
    </source>
</evidence>
<keyword evidence="3" id="KW-1185">Reference proteome</keyword>
<dbReference type="Proteomes" id="UP000663873">
    <property type="component" value="Unassembled WGS sequence"/>
</dbReference>
<evidence type="ECO:0000313" key="2">
    <source>
        <dbReference type="EMBL" id="CAF4787369.1"/>
    </source>
</evidence>
<organism evidence="2 3">
    <name type="scientific">Rotaria socialis</name>
    <dbReference type="NCBI Taxonomy" id="392032"/>
    <lineage>
        <taxon>Eukaryota</taxon>
        <taxon>Metazoa</taxon>
        <taxon>Spiralia</taxon>
        <taxon>Gnathifera</taxon>
        <taxon>Rotifera</taxon>
        <taxon>Eurotatoria</taxon>
        <taxon>Bdelloidea</taxon>
        <taxon>Philodinida</taxon>
        <taxon>Philodinidae</taxon>
        <taxon>Rotaria</taxon>
    </lineage>
</organism>
<dbReference type="EMBL" id="CAJOBP010045664">
    <property type="protein sequence ID" value="CAF4787369.1"/>
    <property type="molecule type" value="Genomic_DNA"/>
</dbReference>
<feature type="non-terminal residue" evidence="2">
    <location>
        <position position="1"/>
    </location>
</feature>
<gene>
    <name evidence="2" type="ORF">UJA718_LOCUS40668</name>
</gene>
<protein>
    <submittedName>
        <fullName evidence="2">Uncharacterized protein</fullName>
    </submittedName>
</protein>
<proteinExistence type="predicted"/>
<sequence length="127" mass="14412">SELGIEIKVKGKRIDINRKSMTDVVAKENAVSLLRKSTQNFMNEFAFRRISLERVDEQLNILRENSTIAAFYQVKDNKYMLITKQSDSESVMGKLFPIKSIMKTPTNGRSAAAASINHEKSDNTNQK</sequence>
<feature type="region of interest" description="Disordered" evidence="1">
    <location>
        <begin position="107"/>
        <end position="127"/>
    </location>
</feature>
<evidence type="ECO:0000313" key="3">
    <source>
        <dbReference type="Proteomes" id="UP000663873"/>
    </source>
</evidence>
<reference evidence="2" key="1">
    <citation type="submission" date="2021-02" db="EMBL/GenBank/DDBJ databases">
        <authorList>
            <person name="Nowell W R."/>
        </authorList>
    </citation>
    <scope>NUCLEOTIDE SEQUENCE</scope>
</reference>
<comment type="caution">
    <text evidence="2">The sequence shown here is derived from an EMBL/GenBank/DDBJ whole genome shotgun (WGS) entry which is preliminary data.</text>
</comment>
<accession>A0A821NNG4</accession>
<dbReference type="AlphaFoldDB" id="A0A821NNG4"/>
<feature type="compositionally biased region" description="Basic and acidic residues" evidence="1">
    <location>
        <begin position="117"/>
        <end position="127"/>
    </location>
</feature>